<accession>A0ABV1SHN3</accession>
<dbReference type="InterPro" id="IPR046348">
    <property type="entry name" value="SIS_dom_sf"/>
</dbReference>
<dbReference type="InterPro" id="IPR047640">
    <property type="entry name" value="RpiR-like"/>
</dbReference>
<name>A0ABV1SHN3_9RHOB</name>
<dbReference type="Proteomes" id="UP001438953">
    <property type="component" value="Unassembled WGS sequence"/>
</dbReference>
<dbReference type="PANTHER" id="PTHR30514:SF18">
    <property type="entry name" value="RPIR-FAMILY TRANSCRIPTIONAL REGULATOR"/>
    <property type="match status" value="1"/>
</dbReference>
<dbReference type="InterPro" id="IPR009057">
    <property type="entry name" value="Homeodomain-like_sf"/>
</dbReference>
<dbReference type="SUPFAM" id="SSF53697">
    <property type="entry name" value="SIS domain"/>
    <property type="match status" value="1"/>
</dbReference>
<dbReference type="Gene3D" id="3.40.50.10490">
    <property type="entry name" value="Glucose-6-phosphate isomerase like protein, domain 1"/>
    <property type="match status" value="1"/>
</dbReference>
<sequence>MPIGFSSFSDAPLDELARKIEAGMADLPKQEAKVAQYILLNLASIPLETGQSIASKAGVAEITVGRMLRRFDCAGMKEFKALLRQRYSVSGEVMGRKKTELSRDWQEQLTVEMHGVQMVYDQMETPAFTQARDLLAGSGEVYVTGFQTIRGLAEDCARRLALARDNVRFLSGHDSMLSEWIAPVPEAGSCLMMFDVIPYAAEAEMIARIAKDRGAGVVLITDEYCHWAQGLADAVINAPSKTGLFLESTLGLHAAASLLVHATAEAGGADVAGRMQAWKRMSHRLKLF</sequence>
<dbReference type="Pfam" id="PF01418">
    <property type="entry name" value="HTH_6"/>
    <property type="match status" value="1"/>
</dbReference>
<organism evidence="3 4">
    <name type="scientific">Thioclava kandeliae</name>
    <dbReference type="NCBI Taxonomy" id="3070818"/>
    <lineage>
        <taxon>Bacteria</taxon>
        <taxon>Pseudomonadati</taxon>
        <taxon>Pseudomonadota</taxon>
        <taxon>Alphaproteobacteria</taxon>
        <taxon>Rhodobacterales</taxon>
        <taxon>Paracoccaceae</taxon>
        <taxon>Thioclava</taxon>
    </lineage>
</organism>
<dbReference type="InterPro" id="IPR036388">
    <property type="entry name" value="WH-like_DNA-bd_sf"/>
</dbReference>
<keyword evidence="4" id="KW-1185">Reference proteome</keyword>
<evidence type="ECO:0000259" key="1">
    <source>
        <dbReference type="PROSITE" id="PS51071"/>
    </source>
</evidence>
<evidence type="ECO:0000259" key="2">
    <source>
        <dbReference type="PROSITE" id="PS51464"/>
    </source>
</evidence>
<feature type="domain" description="HTH rpiR-type" evidence="1">
    <location>
        <begin position="14"/>
        <end position="90"/>
    </location>
</feature>
<feature type="domain" description="SIS" evidence="2">
    <location>
        <begin position="131"/>
        <end position="274"/>
    </location>
</feature>
<evidence type="ECO:0000313" key="3">
    <source>
        <dbReference type="EMBL" id="MER5172418.1"/>
    </source>
</evidence>
<evidence type="ECO:0000313" key="4">
    <source>
        <dbReference type="Proteomes" id="UP001438953"/>
    </source>
</evidence>
<protein>
    <submittedName>
        <fullName evidence="3">MurR/RpiR family transcriptional regulator</fullName>
    </submittedName>
</protein>
<dbReference type="InterPro" id="IPR000281">
    <property type="entry name" value="HTH_RpiR"/>
</dbReference>
<dbReference type="PANTHER" id="PTHR30514">
    <property type="entry name" value="GLUCOKINASE"/>
    <property type="match status" value="1"/>
</dbReference>
<proteinExistence type="predicted"/>
<dbReference type="RefSeq" id="WP_349294976.1">
    <property type="nucleotide sequence ID" value="NZ_JAYWLC010000008.1"/>
</dbReference>
<gene>
    <name evidence="3" type="ORF">VSX56_11595</name>
</gene>
<dbReference type="SUPFAM" id="SSF46689">
    <property type="entry name" value="Homeodomain-like"/>
    <property type="match status" value="1"/>
</dbReference>
<dbReference type="PROSITE" id="PS51464">
    <property type="entry name" value="SIS"/>
    <property type="match status" value="1"/>
</dbReference>
<dbReference type="InterPro" id="IPR001347">
    <property type="entry name" value="SIS_dom"/>
</dbReference>
<dbReference type="EMBL" id="JAYWLC010000008">
    <property type="protein sequence ID" value="MER5172418.1"/>
    <property type="molecule type" value="Genomic_DNA"/>
</dbReference>
<dbReference type="Gene3D" id="1.10.10.10">
    <property type="entry name" value="Winged helix-like DNA-binding domain superfamily/Winged helix DNA-binding domain"/>
    <property type="match status" value="1"/>
</dbReference>
<reference evidence="3 4" key="1">
    <citation type="submission" date="2024-06" db="EMBL/GenBank/DDBJ databases">
        <title>Thioclava kandeliae sp. nov. from a rhizosphere soil sample of Kandelia candel in a mangrove.</title>
        <authorList>
            <person name="Mu T."/>
        </authorList>
    </citation>
    <scope>NUCLEOTIDE SEQUENCE [LARGE SCALE GENOMIC DNA]</scope>
    <source>
        <strain evidence="3 4">CPCC 100088</strain>
    </source>
</reference>
<dbReference type="PROSITE" id="PS51071">
    <property type="entry name" value="HTH_RPIR"/>
    <property type="match status" value="1"/>
</dbReference>
<comment type="caution">
    <text evidence="3">The sequence shown here is derived from an EMBL/GenBank/DDBJ whole genome shotgun (WGS) entry which is preliminary data.</text>
</comment>